<dbReference type="RefSeq" id="WP_183913057.1">
    <property type="nucleotide sequence ID" value="NZ_JBDJLH010000002.1"/>
</dbReference>
<organism evidence="1 2">
    <name type="scientific">Sphingobacterium kitahiroshimense</name>
    <dbReference type="NCBI Taxonomy" id="470446"/>
    <lineage>
        <taxon>Bacteria</taxon>
        <taxon>Pseudomonadati</taxon>
        <taxon>Bacteroidota</taxon>
        <taxon>Sphingobacteriia</taxon>
        <taxon>Sphingobacteriales</taxon>
        <taxon>Sphingobacteriaceae</taxon>
        <taxon>Sphingobacterium</taxon>
    </lineage>
</organism>
<name>A0ABV0BXL8_9SPHI</name>
<evidence type="ECO:0008006" key="3">
    <source>
        <dbReference type="Google" id="ProtNLM"/>
    </source>
</evidence>
<keyword evidence="2" id="KW-1185">Reference proteome</keyword>
<sequence>MGTLLLNGTFFFLLSWTGQNNLAKYPYADSVVTVQVEQKQENKPVMILEAFQILDSDGGSAEAVLSMDKDGKCYVGKEFIGTITAAGELKSDTGELLVHLKGNELLSSDGKVSLVIKEDGTISNGSGKDITWGTDGILKNMELSLKIVPVDSKAKRAASLLVYSFFGSTETEVQK</sequence>
<comment type="caution">
    <text evidence="1">The sequence shown here is derived from an EMBL/GenBank/DDBJ whole genome shotgun (WGS) entry which is preliminary data.</text>
</comment>
<dbReference type="EMBL" id="JBDJNQ010000010">
    <property type="protein sequence ID" value="MEN5379421.1"/>
    <property type="molecule type" value="Genomic_DNA"/>
</dbReference>
<proteinExistence type="predicted"/>
<accession>A0ABV0BXL8</accession>
<reference evidence="1 2" key="1">
    <citation type="submission" date="2024-04" db="EMBL/GenBank/DDBJ databases">
        <title>WGS of bacteria from Torrens River.</title>
        <authorList>
            <person name="Wyrsch E.R."/>
            <person name="Drigo B."/>
        </authorList>
    </citation>
    <scope>NUCLEOTIDE SEQUENCE [LARGE SCALE GENOMIC DNA]</scope>
    <source>
        <strain evidence="1 2">TWI391</strain>
    </source>
</reference>
<dbReference type="Proteomes" id="UP001409291">
    <property type="component" value="Unassembled WGS sequence"/>
</dbReference>
<evidence type="ECO:0000313" key="2">
    <source>
        <dbReference type="Proteomes" id="UP001409291"/>
    </source>
</evidence>
<protein>
    <recommendedName>
        <fullName evidence="3">Lipocalin-like domain-containing protein</fullName>
    </recommendedName>
</protein>
<evidence type="ECO:0000313" key="1">
    <source>
        <dbReference type="EMBL" id="MEN5379421.1"/>
    </source>
</evidence>
<gene>
    <name evidence="1" type="ORF">ABE541_19300</name>
</gene>